<dbReference type="EMBL" id="ML733457">
    <property type="protein sequence ID" value="KAB8217842.1"/>
    <property type="molecule type" value="Genomic_DNA"/>
</dbReference>
<keyword evidence="2" id="KW-1185">Reference proteome</keyword>
<reference evidence="1 2" key="1">
    <citation type="submission" date="2019-04" db="EMBL/GenBank/DDBJ databases">
        <title>Fungal friends and foes A comparative genomics study of 23 Aspergillus species from section Flavi.</title>
        <authorList>
            <consortium name="DOE Joint Genome Institute"/>
            <person name="Kjaerbolling I."/>
            <person name="Vesth T.C."/>
            <person name="Frisvad J.C."/>
            <person name="Nybo J.L."/>
            <person name="Theobald S."/>
            <person name="Kildgaard S."/>
            <person name="Petersen T.I."/>
            <person name="Kuo A."/>
            <person name="Sato A."/>
            <person name="Lyhne E.K."/>
            <person name="Kogle M.E."/>
            <person name="Wiebenga A."/>
            <person name="Kun R.S."/>
            <person name="Lubbers R.J."/>
            <person name="Makela M.R."/>
            <person name="Barry K."/>
            <person name="Chovatia M."/>
            <person name="Clum A."/>
            <person name="Daum C."/>
            <person name="Haridas S."/>
            <person name="He G."/>
            <person name="LaButti K."/>
            <person name="Lipzen A."/>
            <person name="Mondo S."/>
            <person name="Pangilinan J."/>
            <person name="Riley R."/>
            <person name="Salamov A."/>
            <person name="Simmons B.A."/>
            <person name="Magnuson J.K."/>
            <person name="Henrissat B."/>
            <person name="Mortensen U.H."/>
            <person name="Larsen T.O."/>
            <person name="De vries R.P."/>
            <person name="Grigoriev I.V."/>
            <person name="Machida M."/>
            <person name="Baker S.E."/>
            <person name="Andersen M.R."/>
        </authorList>
    </citation>
    <scope>NUCLEOTIDE SEQUENCE [LARGE SCALE GENOMIC DNA]</scope>
    <source>
        <strain evidence="1 2">CBS 126849</strain>
    </source>
</reference>
<gene>
    <name evidence="1" type="ORF">BDV33DRAFT_176451</name>
</gene>
<dbReference type="AlphaFoldDB" id="A0A5N6EJQ3"/>
<proteinExistence type="predicted"/>
<name>A0A5N6EJQ3_9EURO</name>
<evidence type="ECO:0000313" key="2">
    <source>
        <dbReference type="Proteomes" id="UP000326799"/>
    </source>
</evidence>
<accession>A0A5N6EJQ3</accession>
<dbReference type="Proteomes" id="UP000326799">
    <property type="component" value="Unassembled WGS sequence"/>
</dbReference>
<sequence length="433" mass="49965">MQEWIRLQLPLQARAQYLHKALTVVAHQLPPIIYSHKDLDIPYQSRLSLVHAHRLAELSLQDVKYIKDLSQSVLFFLDAYLWDLDGGLLTAATDLLPADMNHTTPRLKWVRFLTSEAKLHHVFSIYQAHKTKEFDTESFSKLTHWISECSLGMHTPQADSREWISWAIISTRIIKELWLDQASITTVQEEKLTQLIETGRNVCLKNLLLQLENSLKEETVEAVSKAVVARAYAKLHKRSDRLKEQTELLDQYRNHAAYGLTCGLEEFVEYFKDFIEAHWQTLSRIKKDYVETFIQTLDACGAYDQLCELVWEYACHLLRNYHSLESVTSYWIGIAACMASYIRSHNIDPRKFIAYANWSMGTPNAKVDKLGKYFVDLLNNPGKMGDISLQIIGSTLKPSPEVFALFDNCYNDCHGSTDTDEEIVSSWRLKLKD</sequence>
<organism evidence="1 2">
    <name type="scientific">Aspergillus novoparasiticus</name>
    <dbReference type="NCBI Taxonomy" id="986946"/>
    <lineage>
        <taxon>Eukaryota</taxon>
        <taxon>Fungi</taxon>
        <taxon>Dikarya</taxon>
        <taxon>Ascomycota</taxon>
        <taxon>Pezizomycotina</taxon>
        <taxon>Eurotiomycetes</taxon>
        <taxon>Eurotiomycetidae</taxon>
        <taxon>Eurotiales</taxon>
        <taxon>Aspergillaceae</taxon>
        <taxon>Aspergillus</taxon>
        <taxon>Aspergillus subgen. Circumdati</taxon>
    </lineage>
</organism>
<protein>
    <submittedName>
        <fullName evidence="1">Uncharacterized protein</fullName>
    </submittedName>
</protein>
<evidence type="ECO:0000313" key="1">
    <source>
        <dbReference type="EMBL" id="KAB8217842.1"/>
    </source>
</evidence>